<dbReference type="PROSITE" id="PS50234">
    <property type="entry name" value="VWFA"/>
    <property type="match status" value="1"/>
</dbReference>
<feature type="domain" description="VWFA" evidence="2">
    <location>
        <begin position="92"/>
        <end position="204"/>
    </location>
</feature>
<dbReference type="EMBL" id="ABVL01000002">
    <property type="protein sequence ID" value="EDY21532.1"/>
    <property type="molecule type" value="Genomic_DNA"/>
</dbReference>
<protein>
    <submittedName>
        <fullName evidence="3">Conserved hypothetical membrane protein</fullName>
    </submittedName>
</protein>
<keyword evidence="1" id="KW-0472">Membrane</keyword>
<dbReference type="RefSeq" id="WP_006978104.1">
    <property type="nucleotide sequence ID" value="NZ_ABVL01000002.1"/>
</dbReference>
<dbReference type="PANTHER" id="PTHR37464">
    <property type="entry name" value="BLL2463 PROTEIN"/>
    <property type="match status" value="1"/>
</dbReference>
<evidence type="ECO:0000313" key="4">
    <source>
        <dbReference type="Proteomes" id="UP000005824"/>
    </source>
</evidence>
<organism evidence="3 4">
    <name type="scientific">Chthoniobacter flavus Ellin428</name>
    <dbReference type="NCBI Taxonomy" id="497964"/>
    <lineage>
        <taxon>Bacteria</taxon>
        <taxon>Pseudomonadati</taxon>
        <taxon>Verrucomicrobiota</taxon>
        <taxon>Spartobacteria</taxon>
        <taxon>Chthoniobacterales</taxon>
        <taxon>Chthoniobacteraceae</taxon>
        <taxon>Chthoniobacter</taxon>
    </lineage>
</organism>
<keyword evidence="1" id="KW-1133">Transmembrane helix</keyword>
<evidence type="ECO:0000256" key="1">
    <source>
        <dbReference type="SAM" id="Phobius"/>
    </source>
</evidence>
<dbReference type="SUPFAM" id="SSF53300">
    <property type="entry name" value="vWA-like"/>
    <property type="match status" value="1"/>
</dbReference>
<comment type="caution">
    <text evidence="3">The sequence shown here is derived from an EMBL/GenBank/DDBJ whole genome shotgun (WGS) entry which is preliminary data.</text>
</comment>
<gene>
    <name evidence="3" type="ORF">CfE428DRAFT_0777</name>
</gene>
<evidence type="ECO:0000313" key="3">
    <source>
        <dbReference type="EMBL" id="EDY21532.1"/>
    </source>
</evidence>
<reference evidence="3 4" key="1">
    <citation type="journal article" date="2011" name="J. Bacteriol.">
        <title>Genome sequence of Chthoniobacter flavus Ellin428, an aerobic heterotrophic soil bacterium.</title>
        <authorList>
            <person name="Kant R."/>
            <person name="van Passel M.W."/>
            <person name="Palva A."/>
            <person name="Lucas S."/>
            <person name="Lapidus A."/>
            <person name="Glavina Del Rio T."/>
            <person name="Dalin E."/>
            <person name="Tice H."/>
            <person name="Bruce D."/>
            <person name="Goodwin L."/>
            <person name="Pitluck S."/>
            <person name="Larimer F.W."/>
            <person name="Land M.L."/>
            <person name="Hauser L."/>
            <person name="Sangwan P."/>
            <person name="de Vos W.M."/>
            <person name="Janssen P.H."/>
            <person name="Smidt H."/>
        </authorList>
    </citation>
    <scope>NUCLEOTIDE SEQUENCE [LARGE SCALE GENOMIC DNA]</scope>
    <source>
        <strain evidence="3 4">Ellin428</strain>
    </source>
</reference>
<dbReference type="InterPro" id="IPR024163">
    <property type="entry name" value="Aerotolerance_reg_N"/>
</dbReference>
<name>B4CVU0_9BACT</name>
<dbReference type="InParanoid" id="B4CVU0"/>
<proteinExistence type="predicted"/>
<dbReference type="InterPro" id="IPR011933">
    <property type="entry name" value="Double_TM_dom"/>
</dbReference>
<dbReference type="Pfam" id="PF13519">
    <property type="entry name" value="VWA_2"/>
    <property type="match status" value="1"/>
</dbReference>
<dbReference type="InterPro" id="IPR002035">
    <property type="entry name" value="VWF_A"/>
</dbReference>
<dbReference type="InterPro" id="IPR036465">
    <property type="entry name" value="vWFA_dom_sf"/>
</dbReference>
<dbReference type="Gene3D" id="3.40.50.410">
    <property type="entry name" value="von Willebrand factor, type A domain"/>
    <property type="match status" value="1"/>
</dbReference>
<dbReference type="CDD" id="cd00198">
    <property type="entry name" value="vWFA"/>
    <property type="match status" value="1"/>
</dbReference>
<keyword evidence="1" id="KW-0812">Transmembrane</keyword>
<evidence type="ECO:0000259" key="2">
    <source>
        <dbReference type="PROSITE" id="PS50234"/>
    </source>
</evidence>
<sequence>MSFLAPLFALGALAVVGPILFHLIRRTTREKTPFSTLMFLEPSPPRVTKRSRLENVGLLLLRCLVLALLALAFARPFLERVLPGPPPGTGQRIVILADTSASMRRETLWADARAKIEARLGAANPQDEIALLAFDREVRTVMSFEEWKKTPPNERASAAVQRLASVTPSWNATRLDAALLQSIEALDQADESLQDKREIVLVSDMQEGAQLDGLQGYQWPRGISVSVDPVSAKARENAAMQWLSESEENDKPGEEVPLRVRVTNAAESKREQFQLRWQGAPAGTPAIEAYVPAGQARIVRITKPPTGATALTLSGDDTPFDNTLYILPPQPAQLPVLFIGADADEDTHASLYYLRRAFPKTAHQNVEMLVHRGEGAVPAYQLQQAQLVVLGDGSADAPVASARQFARDGKIVVVPLTSAASGNVLGKLLELPSLATPEATVKDYALLAQIDFRHPLFAPFADPRFSDFAKIHWWKYRRLDTAALAGSQTLAQFDSGDPAVVQVPLGKGSVIVFTSSWRPVDSQLALSSKFVPLLQALLEQSSNLPPQKAQYFVGDEVPLPRSSQPLAVTKPDHREVPIATDAKFSDADQPGIYTVSPGTQRFVVNLSPEESRLAPFSAERLLALAVPLRTTHETPVETARREGRAQAVEIENQQKLWRWLIVAALAVLLLETLFAGKLSRTVSGSTTAST</sequence>
<dbReference type="Pfam" id="PF07584">
    <property type="entry name" value="BatA"/>
    <property type="match status" value="1"/>
</dbReference>
<accession>B4CVU0</accession>
<dbReference type="Gene3D" id="3.40.50.880">
    <property type="match status" value="1"/>
</dbReference>
<dbReference type="eggNOG" id="COG2304">
    <property type="taxonomic scope" value="Bacteria"/>
</dbReference>
<feature type="transmembrane region" description="Helical" evidence="1">
    <location>
        <begin position="6"/>
        <end position="24"/>
    </location>
</feature>
<keyword evidence="4" id="KW-1185">Reference proteome</keyword>
<dbReference type="SUPFAM" id="SSF52317">
    <property type="entry name" value="Class I glutamine amidotransferase-like"/>
    <property type="match status" value="1"/>
</dbReference>
<dbReference type="PANTHER" id="PTHR37464:SF1">
    <property type="entry name" value="BLL2463 PROTEIN"/>
    <property type="match status" value="1"/>
</dbReference>
<dbReference type="STRING" id="497964.CfE428DRAFT_0777"/>
<feature type="transmembrane region" description="Helical" evidence="1">
    <location>
        <begin position="56"/>
        <end position="78"/>
    </location>
</feature>
<dbReference type="InterPro" id="IPR029062">
    <property type="entry name" value="Class_I_gatase-like"/>
</dbReference>
<dbReference type="AlphaFoldDB" id="B4CVU0"/>
<dbReference type="Proteomes" id="UP000005824">
    <property type="component" value="Unassembled WGS sequence"/>
</dbReference>
<dbReference type="NCBIfam" id="TIGR02226">
    <property type="entry name" value="two_anch"/>
    <property type="match status" value="1"/>
</dbReference>